<evidence type="ECO:0000256" key="2">
    <source>
        <dbReference type="ARBA" id="ARBA00001946"/>
    </source>
</evidence>
<dbReference type="SUPFAM" id="SSF55811">
    <property type="entry name" value="Nudix"/>
    <property type="match status" value="1"/>
</dbReference>
<comment type="cofactor">
    <cofactor evidence="1">
        <name>Mn(2+)</name>
        <dbReference type="ChEBI" id="CHEBI:29035"/>
    </cofactor>
</comment>
<comment type="cofactor">
    <cofactor evidence="2">
        <name>Mg(2+)</name>
        <dbReference type="ChEBI" id="CHEBI:18420"/>
    </cofactor>
</comment>
<dbReference type="GO" id="GO:0010945">
    <property type="term" value="F:coenzyme A diphosphatase activity"/>
    <property type="evidence" value="ECO:0007669"/>
    <property type="project" value="InterPro"/>
</dbReference>
<dbReference type="HOGENOM" id="CLU_040940_5_0_11"/>
<dbReference type="RefSeq" id="WP_011606023.1">
    <property type="nucleotide sequence ID" value="NC_008278.1"/>
</dbReference>
<keyword evidence="5 8" id="KW-0378">Hydrolase</keyword>
<dbReference type="InterPro" id="IPR015797">
    <property type="entry name" value="NUDIX_hydrolase-like_dom_sf"/>
</dbReference>
<dbReference type="Pfam" id="PF00293">
    <property type="entry name" value="NUDIX"/>
    <property type="match status" value="1"/>
</dbReference>
<feature type="domain" description="Nudix hydrolase" evidence="9">
    <location>
        <begin position="39"/>
        <end position="177"/>
    </location>
</feature>
<dbReference type="InterPro" id="IPR045121">
    <property type="entry name" value="CoAse"/>
</dbReference>
<dbReference type="STRING" id="326424.FRAAL4909"/>
<dbReference type="InterPro" id="IPR020476">
    <property type="entry name" value="Nudix_hydrolase"/>
</dbReference>
<dbReference type="Gene3D" id="3.90.79.10">
    <property type="entry name" value="Nucleoside Triphosphate Pyrophosphohydrolase"/>
    <property type="match status" value="1"/>
</dbReference>
<evidence type="ECO:0000256" key="3">
    <source>
        <dbReference type="ARBA" id="ARBA00005582"/>
    </source>
</evidence>
<evidence type="ECO:0000256" key="8">
    <source>
        <dbReference type="RuleBase" id="RU003476"/>
    </source>
</evidence>
<protein>
    <submittedName>
        <fullName evidence="10">MutT/nudix family protein</fullName>
    </submittedName>
</protein>
<dbReference type="PANTHER" id="PTHR12992">
    <property type="entry name" value="NUDIX HYDROLASE"/>
    <property type="match status" value="1"/>
</dbReference>
<keyword evidence="11" id="KW-1185">Reference proteome</keyword>
<gene>
    <name evidence="10" type="ordered locus">FRAAL4909</name>
</gene>
<dbReference type="CDD" id="cd03426">
    <property type="entry name" value="NUDIX_CoAse_Nudt7"/>
    <property type="match status" value="1"/>
</dbReference>
<dbReference type="AlphaFoldDB" id="Q0RG39"/>
<dbReference type="PROSITE" id="PS00893">
    <property type="entry name" value="NUDIX_BOX"/>
    <property type="match status" value="1"/>
</dbReference>
<dbReference type="GO" id="GO:0046872">
    <property type="term" value="F:metal ion binding"/>
    <property type="evidence" value="ECO:0007669"/>
    <property type="project" value="UniProtKB-KW"/>
</dbReference>
<proteinExistence type="inferred from homology"/>
<keyword evidence="4" id="KW-0479">Metal-binding</keyword>
<evidence type="ECO:0000256" key="5">
    <source>
        <dbReference type="ARBA" id="ARBA00022801"/>
    </source>
</evidence>
<dbReference type="KEGG" id="fal:FRAAL4909"/>
<dbReference type="InterPro" id="IPR020084">
    <property type="entry name" value="NUDIX_hydrolase_CS"/>
</dbReference>
<dbReference type="EMBL" id="CT573213">
    <property type="protein sequence ID" value="CAJ63550.1"/>
    <property type="molecule type" value="Genomic_DNA"/>
</dbReference>
<dbReference type="Proteomes" id="UP000000657">
    <property type="component" value="Chromosome"/>
</dbReference>
<sequence>MHVRVTSDGKVTPEDMVDLRTRVTAAVAGFPRQELPAEGRRLAAVAVALGEDAQGRPSFLLTRRAARLRTHAGQWALPGGRAEPGEDAATAARRELAEEVGIELSAEEVLGSLDDYATRSGFVMTPVVLWAGSRLQSTSPEAREVASVHVVPLDELGAPPRFLAIPESDRPVIQLPLLGSLIHAPTGAILHQFAELVLHGRHTRVAEFEQPVFAWR</sequence>
<evidence type="ECO:0000256" key="7">
    <source>
        <dbReference type="ARBA" id="ARBA00023211"/>
    </source>
</evidence>
<evidence type="ECO:0000256" key="4">
    <source>
        <dbReference type="ARBA" id="ARBA00022723"/>
    </source>
</evidence>
<dbReference type="PRINTS" id="PR00502">
    <property type="entry name" value="NUDIXFAMILY"/>
</dbReference>
<evidence type="ECO:0000313" key="10">
    <source>
        <dbReference type="EMBL" id="CAJ63550.1"/>
    </source>
</evidence>
<evidence type="ECO:0000313" key="11">
    <source>
        <dbReference type="Proteomes" id="UP000000657"/>
    </source>
</evidence>
<keyword evidence="7" id="KW-0464">Manganese</keyword>
<dbReference type="eggNOG" id="COG0494">
    <property type="taxonomic scope" value="Bacteria"/>
</dbReference>
<name>Q0RG39_FRAAA</name>
<dbReference type="InterPro" id="IPR000086">
    <property type="entry name" value="NUDIX_hydrolase_dom"/>
</dbReference>
<comment type="similarity">
    <text evidence="3 8">Belongs to the Nudix hydrolase family.</text>
</comment>
<dbReference type="PROSITE" id="PS51462">
    <property type="entry name" value="NUDIX"/>
    <property type="match status" value="1"/>
</dbReference>
<keyword evidence="6" id="KW-0460">Magnesium</keyword>
<evidence type="ECO:0000256" key="6">
    <source>
        <dbReference type="ARBA" id="ARBA00022842"/>
    </source>
</evidence>
<reference evidence="10 11" key="1">
    <citation type="journal article" date="2007" name="Genome Res.">
        <title>Genome characteristics of facultatively symbiotic Frankia sp. strains reflect host range and host plant biogeography.</title>
        <authorList>
            <person name="Normand P."/>
            <person name="Lapierre P."/>
            <person name="Tisa L.S."/>
            <person name="Gogarten J.P."/>
            <person name="Alloisio N."/>
            <person name="Bagnarol E."/>
            <person name="Bassi C.A."/>
            <person name="Berry A.M."/>
            <person name="Bickhart D.M."/>
            <person name="Choisne N."/>
            <person name="Couloux A."/>
            <person name="Cournoyer B."/>
            <person name="Cruveiller S."/>
            <person name="Daubin V."/>
            <person name="Demange N."/>
            <person name="Francino M.P."/>
            <person name="Goltsman E."/>
            <person name="Huang Y."/>
            <person name="Kopp O.R."/>
            <person name="Labarre L."/>
            <person name="Lapidus A."/>
            <person name="Lavire C."/>
            <person name="Marechal J."/>
            <person name="Martinez M."/>
            <person name="Mastronunzio J.E."/>
            <person name="Mullin B.C."/>
            <person name="Niemann J."/>
            <person name="Pujic P."/>
            <person name="Rawnsley T."/>
            <person name="Rouy Z."/>
            <person name="Schenowitz C."/>
            <person name="Sellstedt A."/>
            <person name="Tavares F."/>
            <person name="Tomkins J.P."/>
            <person name="Vallenet D."/>
            <person name="Valverde C."/>
            <person name="Wall L.G."/>
            <person name="Wang Y."/>
            <person name="Medigue C."/>
            <person name="Benson D.R."/>
        </authorList>
    </citation>
    <scope>NUCLEOTIDE SEQUENCE [LARGE SCALE GENOMIC DNA]</scope>
    <source>
        <strain evidence="11">DSM 45986 / CECT 9034 / ACN14a</strain>
    </source>
</reference>
<dbReference type="PANTHER" id="PTHR12992:SF11">
    <property type="entry name" value="MITOCHONDRIAL COENZYME A DIPHOSPHATASE NUDT8"/>
    <property type="match status" value="1"/>
</dbReference>
<organism evidence="10 11">
    <name type="scientific">Frankia alni (strain DSM 45986 / CECT 9034 / ACN14a)</name>
    <dbReference type="NCBI Taxonomy" id="326424"/>
    <lineage>
        <taxon>Bacteria</taxon>
        <taxon>Bacillati</taxon>
        <taxon>Actinomycetota</taxon>
        <taxon>Actinomycetes</taxon>
        <taxon>Frankiales</taxon>
        <taxon>Frankiaceae</taxon>
        <taxon>Frankia</taxon>
    </lineage>
</organism>
<accession>Q0RG39</accession>
<evidence type="ECO:0000256" key="1">
    <source>
        <dbReference type="ARBA" id="ARBA00001936"/>
    </source>
</evidence>
<evidence type="ECO:0000259" key="9">
    <source>
        <dbReference type="PROSITE" id="PS51462"/>
    </source>
</evidence>